<sequence>MARGVWHAGVLRGRQADGWGQADLVGEGSPVSRGFSGGPVRDERLAGVVGKLAVAESGRPPVSCLIPTAQLLAARPELREITRPPRPFRGLAAFQEEDPALFHGRRAESEAVARALAAERRVTVVGSSGSGTSSPALAGVVPRPRAAGAQVVVPRRTPDSRPATTFAAGPLPHLEPGLPEAERPGRIAELAEVPREHGPADVVARLRLRGGRRLLVVVDRFEEVLGPEPDAVAEFAALLDDKALPGTVRMLPTLRAGFLEPVAHPPGVRATRRCHGGVGRPRRGGPGRTRTAGGRGGGPAAALPAGPGAPAGPQRLPSGASAGALSVSGD</sequence>
<feature type="domain" description="Novel STAND NTPase 1" evidence="2">
    <location>
        <begin position="87"/>
        <end position="269"/>
    </location>
</feature>
<gene>
    <name evidence="3" type="ORF">HFV08_03890</name>
</gene>
<dbReference type="InterPro" id="IPR049052">
    <property type="entry name" value="nSTAND1"/>
</dbReference>
<dbReference type="Pfam" id="PF20703">
    <property type="entry name" value="nSTAND1"/>
    <property type="match status" value="1"/>
</dbReference>
<feature type="compositionally biased region" description="Low complexity" evidence="1">
    <location>
        <begin position="300"/>
        <end position="330"/>
    </location>
</feature>
<feature type="compositionally biased region" description="Gly residues" evidence="1">
    <location>
        <begin position="286"/>
        <end position="299"/>
    </location>
</feature>
<feature type="region of interest" description="Disordered" evidence="1">
    <location>
        <begin position="269"/>
        <end position="330"/>
    </location>
</feature>
<evidence type="ECO:0000259" key="2">
    <source>
        <dbReference type="Pfam" id="PF20703"/>
    </source>
</evidence>
<accession>A0ABX1GWE1</accession>
<comment type="caution">
    <text evidence="3">The sequence shown here is derived from an EMBL/GenBank/DDBJ whole genome shotgun (WGS) entry which is preliminary data.</text>
</comment>
<feature type="compositionally biased region" description="Basic residues" evidence="1">
    <location>
        <begin position="270"/>
        <end position="285"/>
    </location>
</feature>
<evidence type="ECO:0000313" key="4">
    <source>
        <dbReference type="Proteomes" id="UP000772196"/>
    </source>
</evidence>
<evidence type="ECO:0000313" key="3">
    <source>
        <dbReference type="EMBL" id="NKI40404.1"/>
    </source>
</evidence>
<dbReference type="Proteomes" id="UP000772196">
    <property type="component" value="Unassembled WGS sequence"/>
</dbReference>
<dbReference type="EMBL" id="JAAWWP010000002">
    <property type="protein sequence ID" value="NKI40404.1"/>
    <property type="molecule type" value="Genomic_DNA"/>
</dbReference>
<feature type="compositionally biased region" description="Low complexity" evidence="1">
    <location>
        <begin position="167"/>
        <end position="179"/>
    </location>
</feature>
<protein>
    <recommendedName>
        <fullName evidence="2">Novel STAND NTPase 1 domain-containing protein</fullName>
    </recommendedName>
</protein>
<name>A0ABX1GWE1_9ACTN</name>
<reference evidence="3 4" key="1">
    <citation type="submission" date="2020-04" db="EMBL/GenBank/DDBJ databases">
        <title>Phylogenetic Diversity and Antibacterial Activity against Ralstonia solanacearum of Endophytic Actinomycete Isolated from Moss.</title>
        <authorList>
            <person name="Zhuang X."/>
        </authorList>
    </citation>
    <scope>NUCLEOTIDE SEQUENCE [LARGE SCALE GENOMIC DNA]</scope>
    <source>
        <strain evidence="3 4">LD120</strain>
    </source>
</reference>
<keyword evidence="4" id="KW-1185">Reference proteome</keyword>
<proteinExistence type="predicted"/>
<organism evidence="3 4">
    <name type="scientific">Streptomyces physcomitrii</name>
    <dbReference type="NCBI Taxonomy" id="2724184"/>
    <lineage>
        <taxon>Bacteria</taxon>
        <taxon>Bacillati</taxon>
        <taxon>Actinomycetota</taxon>
        <taxon>Actinomycetes</taxon>
        <taxon>Kitasatosporales</taxon>
        <taxon>Streptomycetaceae</taxon>
        <taxon>Streptomyces</taxon>
    </lineage>
</organism>
<feature type="region of interest" description="Disordered" evidence="1">
    <location>
        <begin position="155"/>
        <end position="179"/>
    </location>
</feature>
<evidence type="ECO:0000256" key="1">
    <source>
        <dbReference type="SAM" id="MobiDB-lite"/>
    </source>
</evidence>